<dbReference type="Pfam" id="PF01266">
    <property type="entry name" value="DAO"/>
    <property type="match status" value="1"/>
</dbReference>
<evidence type="ECO:0000256" key="1">
    <source>
        <dbReference type="ARBA" id="ARBA00023002"/>
    </source>
</evidence>
<evidence type="ECO:0000313" key="4">
    <source>
        <dbReference type="Proteomes" id="UP000468901"/>
    </source>
</evidence>
<dbReference type="PANTHER" id="PTHR13847:SF281">
    <property type="entry name" value="FAD DEPENDENT OXIDOREDUCTASE DOMAIN-CONTAINING PROTEIN"/>
    <property type="match status" value="1"/>
</dbReference>
<proteinExistence type="predicted"/>
<evidence type="ECO:0000259" key="2">
    <source>
        <dbReference type="Pfam" id="PF01266"/>
    </source>
</evidence>
<keyword evidence="4" id="KW-1185">Reference proteome</keyword>
<organism evidence="3 4">
    <name type="scientific">Parvibaculum sedimenti</name>
    <dbReference type="NCBI Taxonomy" id="2608632"/>
    <lineage>
        <taxon>Bacteria</taxon>
        <taxon>Pseudomonadati</taxon>
        <taxon>Pseudomonadota</taxon>
        <taxon>Alphaproteobacteria</taxon>
        <taxon>Hyphomicrobiales</taxon>
        <taxon>Parvibaculaceae</taxon>
        <taxon>Parvibaculum</taxon>
    </lineage>
</organism>
<sequence length="447" mass="49381">MTWYHPSLYDASSPAGSFWEDDAPPLADGADLGPLAGDTQCDVAIIGGGYTGLSAALHLARDHHVDVRLLESGPLGWGASGRNGGFCTLPPSSLSLSGLIRRYGEMEARRFISSQVDAVELVRSLAHDEDIDIRPQGDGTLHVAHSPSRFAALEEERDLLGGKFGVPVALLTREEVAETSYDSTEQFGALLNKVAFGLHPLRFARGLAAAAARHGAKLHGRSHVERWEKIGNEHRLVTKTGTLRARRIIVATNGFTREPVSRVLADRLMPVLSNIVVTRPLTDDELAAQGWKTERPCSNTRNLLFYYRLLPDRRFLFGARGDLTGKPQDGMRMRAILERRMGEVFTAWKDVPTTHYWRGFVCMTARMTPAIGQMPDDASVYFGLAYHGDGVSAAPWTGKMLAELIGGRKTFAEIPEPFRGIPPRMLFPSLRRWYLGAALGYYWLQDK</sequence>
<keyword evidence="1" id="KW-0560">Oxidoreductase</keyword>
<dbReference type="Gene3D" id="3.50.50.60">
    <property type="entry name" value="FAD/NAD(P)-binding domain"/>
    <property type="match status" value="1"/>
</dbReference>
<dbReference type="InterPro" id="IPR006076">
    <property type="entry name" value="FAD-dep_OxRdtase"/>
</dbReference>
<dbReference type="GO" id="GO:0016491">
    <property type="term" value="F:oxidoreductase activity"/>
    <property type="evidence" value="ECO:0007669"/>
    <property type="project" value="UniProtKB-KW"/>
</dbReference>
<dbReference type="InterPro" id="IPR036188">
    <property type="entry name" value="FAD/NAD-bd_sf"/>
</dbReference>
<protein>
    <submittedName>
        <fullName evidence="3">FAD-dependent oxidoreductase</fullName>
    </submittedName>
</protein>
<dbReference type="SUPFAM" id="SSF51905">
    <property type="entry name" value="FAD/NAD(P)-binding domain"/>
    <property type="match status" value="1"/>
</dbReference>
<accession>A0A6N6VJG5</accession>
<dbReference type="GO" id="GO:0005737">
    <property type="term" value="C:cytoplasm"/>
    <property type="evidence" value="ECO:0007669"/>
    <property type="project" value="TreeGrafter"/>
</dbReference>
<dbReference type="Proteomes" id="UP000468901">
    <property type="component" value="Unassembled WGS sequence"/>
</dbReference>
<dbReference type="Gene3D" id="3.30.9.10">
    <property type="entry name" value="D-Amino Acid Oxidase, subunit A, domain 2"/>
    <property type="match status" value="1"/>
</dbReference>
<dbReference type="AlphaFoldDB" id="A0A6N6VJG5"/>
<reference evidence="3 4" key="1">
    <citation type="submission" date="2019-09" db="EMBL/GenBank/DDBJ databases">
        <title>Parvibaculum sedimenti sp. nov., isolated from sediment.</title>
        <authorList>
            <person name="Wang Y."/>
        </authorList>
    </citation>
    <scope>NUCLEOTIDE SEQUENCE [LARGE SCALE GENOMIC DNA]</scope>
    <source>
        <strain evidence="3 4">HXT-9</strain>
    </source>
</reference>
<feature type="domain" description="FAD dependent oxidoreductase" evidence="2">
    <location>
        <begin position="42"/>
        <end position="404"/>
    </location>
</feature>
<dbReference type="EMBL" id="WESC01000003">
    <property type="protein sequence ID" value="KAB7741558.1"/>
    <property type="molecule type" value="Genomic_DNA"/>
</dbReference>
<gene>
    <name evidence="3" type="ORF">F2P47_03910</name>
</gene>
<comment type="caution">
    <text evidence="3">The sequence shown here is derived from an EMBL/GenBank/DDBJ whole genome shotgun (WGS) entry which is preliminary data.</text>
</comment>
<name>A0A6N6VJG5_9HYPH</name>
<dbReference type="PANTHER" id="PTHR13847">
    <property type="entry name" value="SARCOSINE DEHYDROGENASE-RELATED"/>
    <property type="match status" value="1"/>
</dbReference>
<dbReference type="RefSeq" id="WP_152214861.1">
    <property type="nucleotide sequence ID" value="NZ_JBAQYD010000191.1"/>
</dbReference>
<evidence type="ECO:0000313" key="3">
    <source>
        <dbReference type="EMBL" id="KAB7741558.1"/>
    </source>
</evidence>